<accession>A0A6C0IGR0</accession>
<protein>
    <submittedName>
        <fullName evidence="1">Uncharacterized protein</fullName>
    </submittedName>
</protein>
<organism evidence="1">
    <name type="scientific">viral metagenome</name>
    <dbReference type="NCBI Taxonomy" id="1070528"/>
    <lineage>
        <taxon>unclassified sequences</taxon>
        <taxon>metagenomes</taxon>
        <taxon>organismal metagenomes</taxon>
    </lineage>
</organism>
<dbReference type="EMBL" id="MN740184">
    <property type="protein sequence ID" value="QHT92421.1"/>
    <property type="molecule type" value="Genomic_DNA"/>
</dbReference>
<dbReference type="AlphaFoldDB" id="A0A6C0IGR0"/>
<evidence type="ECO:0000313" key="1">
    <source>
        <dbReference type="EMBL" id="QHT92421.1"/>
    </source>
</evidence>
<sequence length="278" mass="31484">MYQVQMHELLRKEGSWGEFTVIKRFEVMNKKSSPVTNASNVESLITNMSSLGISKRYNTSAVPCGFIVQHVTKKTVVHALCADNSIKQIEDIDDFTSNKVKYMNDTYYELFPVLDGKGTEDDSFTNGAVLRYEKDARTWYADNNPPTKGTSVQEGTFYFIPEDKRVVEHVIDIIKKSTRKRSPIIVPILGLEWDLNPQLPANGLPYSNQKRIGAILESMRKSNSIQHTVAIKWDGIGPLNKNIKNKNNTSVCEPIKESNNESNKRTAPTQLKIKEIDL</sequence>
<proteinExistence type="predicted"/>
<reference evidence="1" key="1">
    <citation type="journal article" date="2020" name="Nature">
        <title>Giant virus diversity and host interactions through global metagenomics.</title>
        <authorList>
            <person name="Schulz F."/>
            <person name="Roux S."/>
            <person name="Paez-Espino D."/>
            <person name="Jungbluth S."/>
            <person name="Walsh D.A."/>
            <person name="Denef V.J."/>
            <person name="McMahon K.D."/>
            <person name="Konstantinidis K.T."/>
            <person name="Eloe-Fadrosh E.A."/>
            <person name="Kyrpides N.C."/>
            <person name="Woyke T."/>
        </authorList>
    </citation>
    <scope>NUCLEOTIDE SEQUENCE</scope>
    <source>
        <strain evidence="1">GVMAG-M-3300023184-88</strain>
    </source>
</reference>
<name>A0A6C0IGR0_9ZZZZ</name>